<evidence type="ECO:0000313" key="2">
    <source>
        <dbReference type="Proteomes" id="UP000789702"/>
    </source>
</evidence>
<organism evidence="1 2">
    <name type="scientific">Dentiscutata heterogama</name>
    <dbReference type="NCBI Taxonomy" id="1316150"/>
    <lineage>
        <taxon>Eukaryota</taxon>
        <taxon>Fungi</taxon>
        <taxon>Fungi incertae sedis</taxon>
        <taxon>Mucoromycota</taxon>
        <taxon>Glomeromycotina</taxon>
        <taxon>Glomeromycetes</taxon>
        <taxon>Diversisporales</taxon>
        <taxon>Gigasporaceae</taxon>
        <taxon>Dentiscutata</taxon>
    </lineage>
</organism>
<feature type="non-terminal residue" evidence="1">
    <location>
        <position position="1"/>
    </location>
</feature>
<comment type="caution">
    <text evidence="1">The sequence shown here is derived from an EMBL/GenBank/DDBJ whole genome shotgun (WGS) entry which is preliminary data.</text>
</comment>
<name>A0ACA9PC46_9GLOM</name>
<reference evidence="1" key="1">
    <citation type="submission" date="2021-06" db="EMBL/GenBank/DDBJ databases">
        <authorList>
            <person name="Kallberg Y."/>
            <person name="Tangrot J."/>
            <person name="Rosling A."/>
        </authorList>
    </citation>
    <scope>NUCLEOTIDE SEQUENCE</scope>
    <source>
        <strain evidence="1">IL203A</strain>
    </source>
</reference>
<dbReference type="EMBL" id="CAJVPU010027269">
    <property type="protein sequence ID" value="CAG8702982.1"/>
    <property type="molecule type" value="Genomic_DNA"/>
</dbReference>
<feature type="non-terminal residue" evidence="1">
    <location>
        <position position="70"/>
    </location>
</feature>
<proteinExistence type="predicted"/>
<protein>
    <submittedName>
        <fullName evidence="1">14736_t:CDS:1</fullName>
    </submittedName>
</protein>
<sequence length="70" mass="8059">GLKLVDTSIIKARSFTSTIYNSQLIFRKLKDIFKMKNKKLLVSNLDIQPVGILNYPTELEWKSSNKTNTL</sequence>
<accession>A0ACA9PC46</accession>
<dbReference type="Proteomes" id="UP000789702">
    <property type="component" value="Unassembled WGS sequence"/>
</dbReference>
<evidence type="ECO:0000313" key="1">
    <source>
        <dbReference type="EMBL" id="CAG8702982.1"/>
    </source>
</evidence>
<keyword evidence="2" id="KW-1185">Reference proteome</keyword>
<gene>
    <name evidence="1" type="ORF">DHETER_LOCUS11852</name>
</gene>